<dbReference type="EMBL" id="KK198758">
    <property type="protein sequence ID" value="KCW67704.1"/>
    <property type="molecule type" value="Genomic_DNA"/>
</dbReference>
<accession>A0A059BNU4</accession>
<name>A0A059BNU4_EUCGR</name>
<protein>
    <submittedName>
        <fullName evidence="2">Uncharacterized protein</fullName>
    </submittedName>
</protein>
<proteinExistence type="predicted"/>
<dbReference type="Gramene" id="KCW67704">
    <property type="protein sequence ID" value="KCW67704"/>
    <property type="gene ID" value="EUGRSUZ_F01445"/>
</dbReference>
<evidence type="ECO:0000313" key="2">
    <source>
        <dbReference type="EMBL" id="KCW67704.1"/>
    </source>
</evidence>
<reference evidence="2" key="1">
    <citation type="submission" date="2013-07" db="EMBL/GenBank/DDBJ databases">
        <title>The genome of Eucalyptus grandis.</title>
        <authorList>
            <person name="Schmutz J."/>
            <person name="Hayes R."/>
            <person name="Myburg A."/>
            <person name="Tuskan G."/>
            <person name="Grattapaglia D."/>
            <person name="Rokhsar D.S."/>
        </authorList>
    </citation>
    <scope>NUCLEOTIDE SEQUENCE</scope>
    <source>
        <tissue evidence="2">Leaf extractions</tissue>
    </source>
</reference>
<organism evidence="2">
    <name type="scientific">Eucalyptus grandis</name>
    <name type="common">Flooded gum</name>
    <dbReference type="NCBI Taxonomy" id="71139"/>
    <lineage>
        <taxon>Eukaryota</taxon>
        <taxon>Viridiplantae</taxon>
        <taxon>Streptophyta</taxon>
        <taxon>Embryophyta</taxon>
        <taxon>Tracheophyta</taxon>
        <taxon>Spermatophyta</taxon>
        <taxon>Magnoliopsida</taxon>
        <taxon>eudicotyledons</taxon>
        <taxon>Gunneridae</taxon>
        <taxon>Pentapetalae</taxon>
        <taxon>rosids</taxon>
        <taxon>malvids</taxon>
        <taxon>Myrtales</taxon>
        <taxon>Myrtaceae</taxon>
        <taxon>Myrtoideae</taxon>
        <taxon>Eucalypteae</taxon>
        <taxon>Eucalyptus</taxon>
    </lineage>
</organism>
<dbReference type="AlphaFoldDB" id="A0A059BNU4"/>
<evidence type="ECO:0000256" key="1">
    <source>
        <dbReference type="SAM" id="MobiDB-lite"/>
    </source>
</evidence>
<feature type="region of interest" description="Disordered" evidence="1">
    <location>
        <begin position="1"/>
        <end position="23"/>
    </location>
</feature>
<dbReference type="InParanoid" id="A0A059BNU4"/>
<sequence>MQSDSRSMHVLGKRDNGDRGHPCELFQPNSKLPLAKKTKNALKDKYFQFIDETNFVPLLCSNIQEKEYWIHSNFNCIYEKGGTIYDMTNRS</sequence>
<feature type="compositionally biased region" description="Basic and acidic residues" evidence="1">
    <location>
        <begin position="12"/>
        <end position="22"/>
    </location>
</feature>
<gene>
    <name evidence="2" type="ORF">EUGRSUZ_F01445</name>
</gene>